<gene>
    <name evidence="1" type="ORF">QBL07_20130</name>
</gene>
<geneLocation type="plasmid" evidence="1">
    <name>p1517_part_2</name>
</geneLocation>
<dbReference type="EMBL" id="JARUXG010000017">
    <property type="protein sequence ID" value="MDG6783132.1"/>
    <property type="molecule type" value="Genomic_DNA"/>
</dbReference>
<reference evidence="1" key="1">
    <citation type="submission" date="2023-04" db="EMBL/GenBank/DDBJ databases">
        <title>Characterization and analysis of the complete genome of Gordonia rubripertincta 112, the degrader of aromatic and aliphatic compounds.</title>
        <authorList>
            <person name="Frantsuzova E."/>
            <person name="Bogun A."/>
            <person name="Delegan Y."/>
        </authorList>
    </citation>
    <scope>NUCLEOTIDE SEQUENCE</scope>
    <source>
        <strain evidence="1">112</strain>
        <plasmid evidence="1">p1517_part_2</plasmid>
    </source>
</reference>
<dbReference type="RefSeq" id="WP_005199777.1">
    <property type="nucleotide sequence ID" value="NZ_CP178557.1"/>
</dbReference>
<proteinExistence type="predicted"/>
<sequence>MTNSITDYVERALAYWAKSERAYAEGDPRYGDELAELAAQCEQWAHEDLTGVRSDVA</sequence>
<keyword evidence="1" id="KW-0614">Plasmid</keyword>
<protein>
    <submittedName>
        <fullName evidence="1">Uncharacterized protein</fullName>
    </submittedName>
</protein>
<evidence type="ECO:0000313" key="1">
    <source>
        <dbReference type="EMBL" id="MDG6783132.1"/>
    </source>
</evidence>
<name>A0AAW6RGJ3_GORRU</name>
<comment type="caution">
    <text evidence="1">The sequence shown here is derived from an EMBL/GenBank/DDBJ whole genome shotgun (WGS) entry which is preliminary data.</text>
</comment>
<organism evidence="1">
    <name type="scientific">Gordonia rubripertincta</name>
    <name type="common">Rhodococcus corallinus</name>
    <dbReference type="NCBI Taxonomy" id="36822"/>
    <lineage>
        <taxon>Bacteria</taxon>
        <taxon>Bacillati</taxon>
        <taxon>Actinomycetota</taxon>
        <taxon>Actinomycetes</taxon>
        <taxon>Mycobacteriales</taxon>
        <taxon>Gordoniaceae</taxon>
        <taxon>Gordonia</taxon>
    </lineage>
</organism>
<dbReference type="AlphaFoldDB" id="A0AAW6RGJ3"/>
<accession>A0AAW6RGJ3</accession>